<dbReference type="EMBL" id="BEXT01000001">
    <property type="protein sequence ID" value="GBC59984.1"/>
    <property type="molecule type" value="Genomic_DNA"/>
</dbReference>
<feature type="domain" description="Fibronectin type-III" evidence="2">
    <location>
        <begin position="242"/>
        <end position="327"/>
    </location>
</feature>
<evidence type="ECO:0000259" key="2">
    <source>
        <dbReference type="PROSITE" id="PS50853"/>
    </source>
</evidence>
<sequence length="874" mass="92216">MLNSAIGIWPMEEGQGTTVADSSGNGNDAALSHNSDSAGPVWESDARQGNNIFFSTEARWNNRYGNYADLGALDISSGGDRLTVGCMFRADPDQGDALLFSTRQNGNERYLNLTARSDGSFYFMIRTPDGEAACRTAAGKFQPGEWTFVVAMYDGQTMRIYADGREIFAEGGYSGGPEYAPGVHTHISALQEGNALYPFFDGNISYAFIYGRTLSATEIGFIYQNGKAAFHSGTPDETPPTVPPNLTATAVSASQTELAWEASSDDTGVAGYKIFRDDAKVGTIAGTAYGDTGLSAETAYVYKIRAYDPAGNLSDFSQPVSVTTPAATDVAPALTFIEPDGTDDTADGFYTVRWTDEDPDSSATISLYYDTDNTGADGTLIVSGLSEDADGDGDAHVWDTSGLAGGVYYVYAVIDDGVNPTVTVYSSGAVTIDQPAPVISFTADPSEITAGASSALSWNVADADTVTIDNGIGTVNTTGTQAVSPAETTTYILTATGPGGTHTASATVTVNPPAPVINTFTADPTEITAGAFSSLSWNVTNADTVTIDNGIGTVGESGSVSVSPDQTTTYTITVTDFSGNPHTAEFTINVIQPPITVNITSPADGATVTGREVTIKGTCTSPIGKSFGVTINGIAVQVCGNSFFANRVMLTEGENTITVTATDEDGNTASSSVTVMSAESDSGISITLFPESGIAPLETDLNADYSIPGTAADASVECSGPAQPTISKVSLTEYDLIFDTPGLYTVTYRITDTDGVEYTKEAMVCVQDEDETDAFFRALWIGMRDALVAGNIETACGYFLSDRREDYSQAFTALSAEQRNKIPFADRIEMVESSGGETRYFISMETEISGEVRTVGSWLIFRKDADGFWRIGFF</sequence>
<reference evidence="4" key="2">
    <citation type="submission" date="2019-01" db="EMBL/GenBank/DDBJ databases">
        <title>Genome sequence of Desulfonema ishimotonii strain Tokyo 01.</title>
        <authorList>
            <person name="Fukui M."/>
        </authorList>
    </citation>
    <scope>NUCLEOTIDE SEQUENCE [LARGE SCALE GENOMIC DNA]</scope>
    <source>
        <strain evidence="4">Tokyo 01</strain>
    </source>
</reference>
<comment type="caution">
    <text evidence="3">The sequence shown here is derived from an EMBL/GenBank/DDBJ whole genome shotgun (WGS) entry which is preliminary data.</text>
</comment>
<protein>
    <recommendedName>
        <fullName evidence="2">Fibronectin type-III domain-containing protein</fullName>
    </recommendedName>
</protein>
<dbReference type="PROSITE" id="PS50853">
    <property type="entry name" value="FN3"/>
    <property type="match status" value="1"/>
</dbReference>
<gene>
    <name evidence="3" type="ORF">DENIS_0926</name>
</gene>
<dbReference type="InterPro" id="IPR036116">
    <property type="entry name" value="FN3_sf"/>
</dbReference>
<organism evidence="3 4">
    <name type="scientific">Desulfonema ishimotonii</name>
    <dbReference type="NCBI Taxonomy" id="45657"/>
    <lineage>
        <taxon>Bacteria</taxon>
        <taxon>Pseudomonadati</taxon>
        <taxon>Thermodesulfobacteriota</taxon>
        <taxon>Desulfobacteria</taxon>
        <taxon>Desulfobacterales</taxon>
        <taxon>Desulfococcaceae</taxon>
        <taxon>Desulfonema</taxon>
    </lineage>
</organism>
<dbReference type="Proteomes" id="UP000288096">
    <property type="component" value="Unassembled WGS sequence"/>
</dbReference>
<dbReference type="Pfam" id="PF09136">
    <property type="entry name" value="Glucodextran_B"/>
    <property type="match status" value="1"/>
</dbReference>
<evidence type="ECO:0000313" key="3">
    <source>
        <dbReference type="EMBL" id="GBC59984.1"/>
    </source>
</evidence>
<dbReference type="SUPFAM" id="SSF49899">
    <property type="entry name" value="Concanavalin A-like lectins/glucanases"/>
    <property type="match status" value="1"/>
</dbReference>
<dbReference type="CDD" id="cd00063">
    <property type="entry name" value="FN3"/>
    <property type="match status" value="1"/>
</dbReference>
<evidence type="ECO:0000313" key="4">
    <source>
        <dbReference type="Proteomes" id="UP000288096"/>
    </source>
</evidence>
<dbReference type="Gene3D" id="2.60.40.10">
    <property type="entry name" value="Immunoglobulins"/>
    <property type="match status" value="2"/>
</dbReference>
<accession>A0A401FSN7</accession>
<dbReference type="InterPro" id="IPR013320">
    <property type="entry name" value="ConA-like_dom_sf"/>
</dbReference>
<evidence type="ECO:0000256" key="1">
    <source>
        <dbReference type="SAM" id="MobiDB-lite"/>
    </source>
</evidence>
<dbReference type="AlphaFoldDB" id="A0A401FSN7"/>
<dbReference type="SMART" id="SM00060">
    <property type="entry name" value="FN3"/>
    <property type="match status" value="1"/>
</dbReference>
<keyword evidence="4" id="KW-1185">Reference proteome</keyword>
<dbReference type="Pfam" id="PF13385">
    <property type="entry name" value="Laminin_G_3"/>
    <property type="match status" value="1"/>
</dbReference>
<name>A0A401FSN7_9BACT</name>
<feature type="compositionally biased region" description="Polar residues" evidence="1">
    <location>
        <begin position="15"/>
        <end position="37"/>
    </location>
</feature>
<dbReference type="InterPro" id="IPR013783">
    <property type="entry name" value="Ig-like_fold"/>
</dbReference>
<reference evidence="4" key="1">
    <citation type="submission" date="2017-11" db="EMBL/GenBank/DDBJ databases">
        <authorList>
            <person name="Watanabe M."/>
            <person name="Kojima H."/>
        </authorList>
    </citation>
    <scope>NUCLEOTIDE SEQUENCE [LARGE SCALE GENOMIC DNA]</scope>
    <source>
        <strain evidence="4">Tokyo 01</strain>
    </source>
</reference>
<dbReference type="Gene3D" id="2.60.120.200">
    <property type="match status" value="1"/>
</dbReference>
<proteinExistence type="predicted"/>
<feature type="region of interest" description="Disordered" evidence="1">
    <location>
        <begin position="9"/>
        <end position="42"/>
    </location>
</feature>
<dbReference type="InterPro" id="IPR003961">
    <property type="entry name" value="FN3_dom"/>
</dbReference>
<dbReference type="Pfam" id="PF00041">
    <property type="entry name" value="fn3"/>
    <property type="match status" value="1"/>
</dbReference>
<dbReference type="SUPFAM" id="SSF49265">
    <property type="entry name" value="Fibronectin type III"/>
    <property type="match status" value="1"/>
</dbReference>